<keyword evidence="6 10" id="KW-0689">Ribosomal protein</keyword>
<evidence type="ECO:0000256" key="13">
    <source>
        <dbReference type="RuleBase" id="RU004008"/>
    </source>
</evidence>
<dbReference type="NCBIfam" id="TIGR01044">
    <property type="entry name" value="rplV_bact"/>
    <property type="match status" value="1"/>
</dbReference>
<dbReference type="FunCoup" id="A0A420XKS7">
    <property type="interactions" value="139"/>
</dbReference>
<evidence type="ECO:0000256" key="7">
    <source>
        <dbReference type="ARBA" id="ARBA00023274"/>
    </source>
</evidence>
<dbReference type="InterPro" id="IPR018260">
    <property type="entry name" value="Ribosomal_uL22_CS"/>
</dbReference>
<dbReference type="EMBL" id="RBWV01000015">
    <property type="protein sequence ID" value="RKS69261.1"/>
    <property type="molecule type" value="Genomic_DNA"/>
</dbReference>
<dbReference type="RefSeq" id="WP_121194697.1">
    <property type="nucleotide sequence ID" value="NZ_RBWV01000015.1"/>
</dbReference>
<dbReference type="GO" id="GO:0019843">
    <property type="term" value="F:rRNA binding"/>
    <property type="evidence" value="ECO:0007669"/>
    <property type="project" value="UniProtKB-UniRule"/>
</dbReference>
<dbReference type="OrthoDB" id="9805969at2"/>
<dbReference type="InterPro" id="IPR005727">
    <property type="entry name" value="Ribosomal_uL22_bac/chlpt-type"/>
</dbReference>
<dbReference type="HAMAP" id="MF_01331_B">
    <property type="entry name" value="Ribosomal_uL22_B"/>
    <property type="match status" value="1"/>
</dbReference>
<dbReference type="InterPro" id="IPR001063">
    <property type="entry name" value="Ribosomal_uL22"/>
</dbReference>
<sequence length="134" mass="14817">MAENKTRHLGDNEALATARYVRMSPMKVRRVVDLIRGLDAEQALTVLKFAPQAASEPVGKVVASAVANAEHNKQLDPATLRVSQAYVDEGPTLKRFRPRAQGRAYRIRKRTSHITVVVESVQQQAADRTKGGTR</sequence>
<evidence type="ECO:0000256" key="11">
    <source>
        <dbReference type="RuleBase" id="RU004005"/>
    </source>
</evidence>
<comment type="function">
    <text evidence="8">This protein binds specifically to 23S rRNA; its binding is stimulated by other ribosomal proteins, e.g. L4, L17, and L20. It is important during the early stages of 50S assembly. It makes multiple contacts with different domains of the 23S rRNA in the assembled 50S subunit and ribosome.</text>
</comment>
<gene>
    <name evidence="10" type="primary">rplV</name>
    <name evidence="14" type="ORF">CLV35_3438</name>
</gene>
<comment type="caution">
    <text evidence="14">The sequence shown here is derived from an EMBL/GenBank/DDBJ whole genome shotgun (WGS) entry which is preliminary data.</text>
</comment>
<comment type="function">
    <text evidence="10 13">This protein binds specifically to 23S rRNA; its binding is stimulated by other ribosomal proteins, e.g., L4, L17, and L20. It is important during the early stages of 50S assembly. It makes multiple contacts with different domains of the 23S rRNA in the assembled 50S subunit and ribosome.</text>
</comment>
<keyword evidence="5 10" id="KW-0694">RNA-binding</keyword>
<protein>
    <recommendedName>
        <fullName evidence="9 10">Large ribosomal subunit protein uL22</fullName>
    </recommendedName>
</protein>
<dbReference type="GO" id="GO:0003735">
    <property type="term" value="F:structural constituent of ribosome"/>
    <property type="evidence" value="ECO:0007669"/>
    <property type="project" value="InterPro"/>
</dbReference>
<dbReference type="Gene3D" id="3.90.470.10">
    <property type="entry name" value="Ribosomal protein L22/L17"/>
    <property type="match status" value="1"/>
</dbReference>
<dbReference type="PANTHER" id="PTHR13501:SF8">
    <property type="entry name" value="LARGE RIBOSOMAL SUBUNIT PROTEIN UL22M"/>
    <property type="match status" value="1"/>
</dbReference>
<evidence type="ECO:0000256" key="6">
    <source>
        <dbReference type="ARBA" id="ARBA00022980"/>
    </source>
</evidence>
<proteinExistence type="inferred from homology"/>
<dbReference type="PANTHER" id="PTHR13501">
    <property type="entry name" value="CHLOROPLAST 50S RIBOSOMAL PROTEIN L22-RELATED"/>
    <property type="match status" value="1"/>
</dbReference>
<organism evidence="14 15">
    <name type="scientific">Motilibacter peucedani</name>
    <dbReference type="NCBI Taxonomy" id="598650"/>
    <lineage>
        <taxon>Bacteria</taxon>
        <taxon>Bacillati</taxon>
        <taxon>Actinomycetota</taxon>
        <taxon>Actinomycetes</taxon>
        <taxon>Motilibacterales</taxon>
        <taxon>Motilibacteraceae</taxon>
        <taxon>Motilibacter</taxon>
    </lineage>
</organism>
<dbReference type="InterPro" id="IPR036394">
    <property type="entry name" value="Ribosomal_uL22_sf"/>
</dbReference>
<dbReference type="SUPFAM" id="SSF54843">
    <property type="entry name" value="Ribosomal protein L22"/>
    <property type="match status" value="1"/>
</dbReference>
<dbReference type="Proteomes" id="UP000281955">
    <property type="component" value="Unassembled WGS sequence"/>
</dbReference>
<accession>A0A420XKS7</accession>
<evidence type="ECO:0000256" key="9">
    <source>
        <dbReference type="ARBA" id="ARBA00035207"/>
    </source>
</evidence>
<evidence type="ECO:0000313" key="15">
    <source>
        <dbReference type="Proteomes" id="UP000281955"/>
    </source>
</evidence>
<dbReference type="AlphaFoldDB" id="A0A420XKS7"/>
<name>A0A420XKS7_9ACTN</name>
<comment type="similarity">
    <text evidence="2 10 11">Belongs to the universal ribosomal protein uL22 family.</text>
</comment>
<keyword evidence="7 10" id="KW-0687">Ribonucleoprotein</keyword>
<evidence type="ECO:0000256" key="2">
    <source>
        <dbReference type="ARBA" id="ARBA00009451"/>
    </source>
</evidence>
<dbReference type="Pfam" id="PF00237">
    <property type="entry name" value="Ribosomal_L22"/>
    <property type="match status" value="1"/>
</dbReference>
<evidence type="ECO:0000256" key="1">
    <source>
        <dbReference type="ARBA" id="ARBA00003478"/>
    </source>
</evidence>
<dbReference type="GO" id="GO:0022625">
    <property type="term" value="C:cytosolic large ribosomal subunit"/>
    <property type="evidence" value="ECO:0007669"/>
    <property type="project" value="TreeGrafter"/>
</dbReference>
<evidence type="ECO:0000256" key="10">
    <source>
        <dbReference type="HAMAP-Rule" id="MF_01331"/>
    </source>
</evidence>
<evidence type="ECO:0000313" key="14">
    <source>
        <dbReference type="EMBL" id="RKS69261.1"/>
    </source>
</evidence>
<evidence type="ECO:0000256" key="12">
    <source>
        <dbReference type="RuleBase" id="RU004006"/>
    </source>
</evidence>
<keyword evidence="4 10" id="KW-0699">rRNA-binding</keyword>
<evidence type="ECO:0000256" key="4">
    <source>
        <dbReference type="ARBA" id="ARBA00022730"/>
    </source>
</evidence>
<dbReference type="InterPro" id="IPR047867">
    <property type="entry name" value="Ribosomal_uL22_bac/org-type"/>
</dbReference>
<dbReference type="GO" id="GO:0006412">
    <property type="term" value="P:translation"/>
    <property type="evidence" value="ECO:0007669"/>
    <property type="project" value="UniProtKB-UniRule"/>
</dbReference>
<comment type="subunit">
    <text evidence="3 10 12">Part of the 50S ribosomal subunit.</text>
</comment>
<dbReference type="InParanoid" id="A0A420XKS7"/>
<keyword evidence="15" id="KW-1185">Reference proteome</keyword>
<reference evidence="14 15" key="1">
    <citation type="submission" date="2018-10" db="EMBL/GenBank/DDBJ databases">
        <title>Genomic Encyclopedia of Archaeal and Bacterial Type Strains, Phase II (KMG-II): from individual species to whole genera.</title>
        <authorList>
            <person name="Goeker M."/>
        </authorList>
    </citation>
    <scope>NUCLEOTIDE SEQUENCE [LARGE SCALE GENOMIC DNA]</scope>
    <source>
        <strain evidence="14 15">RP-AC37</strain>
    </source>
</reference>
<dbReference type="CDD" id="cd00336">
    <property type="entry name" value="Ribosomal_L22"/>
    <property type="match status" value="1"/>
</dbReference>
<evidence type="ECO:0000256" key="8">
    <source>
        <dbReference type="ARBA" id="ARBA00025084"/>
    </source>
</evidence>
<dbReference type="PROSITE" id="PS00464">
    <property type="entry name" value="RIBOSOMAL_L22"/>
    <property type="match status" value="1"/>
</dbReference>
<comment type="function">
    <text evidence="1 10">The globular domain of the protein is located near the polypeptide exit tunnel on the outside of the subunit, while an extended beta-hairpin is found that lines the wall of the exit tunnel in the center of the 70S ribosome.</text>
</comment>
<evidence type="ECO:0000256" key="5">
    <source>
        <dbReference type="ARBA" id="ARBA00022884"/>
    </source>
</evidence>
<evidence type="ECO:0000256" key="3">
    <source>
        <dbReference type="ARBA" id="ARBA00011838"/>
    </source>
</evidence>
<dbReference type="FunFam" id="3.90.470.10:FF:000002">
    <property type="entry name" value="50S ribosomal protein L22"/>
    <property type="match status" value="1"/>
</dbReference>